<gene>
    <name evidence="13" type="ORF">GOB84_07750</name>
</gene>
<keyword evidence="14" id="KW-1185">Reference proteome</keyword>
<evidence type="ECO:0000313" key="14">
    <source>
        <dbReference type="Proteomes" id="UP000615326"/>
    </source>
</evidence>
<evidence type="ECO:0000256" key="5">
    <source>
        <dbReference type="ARBA" id="ARBA00023150"/>
    </source>
</evidence>
<proteinExistence type="inferred from homology"/>
<dbReference type="Proteomes" id="UP000615326">
    <property type="component" value="Unassembled WGS sequence"/>
</dbReference>
<evidence type="ECO:0000256" key="1">
    <source>
        <dbReference type="ARBA" id="ARBA00005046"/>
    </source>
</evidence>
<dbReference type="InterPro" id="IPR036563">
    <property type="entry name" value="MoaE_sf"/>
</dbReference>
<comment type="catalytic activity">
    <reaction evidence="12">
        <text>2 [molybdopterin-synthase sulfur-carrier protein]-C-terminal-Gly-aminoethanethioate + cyclic pyranopterin phosphate + H2O = molybdopterin + 2 [molybdopterin-synthase sulfur-carrier protein]-C-terminal Gly-Gly + 2 H(+)</text>
        <dbReference type="Rhea" id="RHEA:26333"/>
        <dbReference type="Rhea" id="RHEA-COMP:12202"/>
        <dbReference type="Rhea" id="RHEA-COMP:19907"/>
        <dbReference type="ChEBI" id="CHEBI:15377"/>
        <dbReference type="ChEBI" id="CHEBI:15378"/>
        <dbReference type="ChEBI" id="CHEBI:58698"/>
        <dbReference type="ChEBI" id="CHEBI:59648"/>
        <dbReference type="ChEBI" id="CHEBI:90778"/>
        <dbReference type="ChEBI" id="CHEBI:232372"/>
        <dbReference type="EC" id="2.8.1.12"/>
    </reaction>
</comment>
<evidence type="ECO:0000256" key="11">
    <source>
        <dbReference type="ARBA" id="ARBA00032474"/>
    </source>
</evidence>
<dbReference type="RefSeq" id="WP_173576989.1">
    <property type="nucleotide sequence ID" value="NZ_WOSW01000011.1"/>
</dbReference>
<evidence type="ECO:0000256" key="10">
    <source>
        <dbReference type="ARBA" id="ARBA00030781"/>
    </source>
</evidence>
<organism evidence="13 14">
    <name type="scientific">Acetobacter fallax</name>
    <dbReference type="NCBI Taxonomy" id="1737473"/>
    <lineage>
        <taxon>Bacteria</taxon>
        <taxon>Pseudomonadati</taxon>
        <taxon>Pseudomonadota</taxon>
        <taxon>Alphaproteobacteria</taxon>
        <taxon>Acetobacterales</taxon>
        <taxon>Acetobacteraceae</taxon>
        <taxon>Acetobacter</taxon>
    </lineage>
</organism>
<comment type="similarity">
    <text evidence="2">Belongs to the MoaE family.</text>
</comment>
<dbReference type="CDD" id="cd00756">
    <property type="entry name" value="MoaE"/>
    <property type="match status" value="1"/>
</dbReference>
<protein>
    <recommendedName>
        <fullName evidence="4">Molybdopterin synthase catalytic subunit</fullName>
        <ecNumber evidence="3">2.8.1.12</ecNumber>
    </recommendedName>
    <alternativeName>
        <fullName evidence="10">MPT synthase subunit 2</fullName>
    </alternativeName>
    <alternativeName>
        <fullName evidence="8">Molybdenum cofactor biosynthesis protein E</fullName>
    </alternativeName>
    <alternativeName>
        <fullName evidence="9">Molybdopterin-converting factor large subunit</fullName>
    </alternativeName>
    <alternativeName>
        <fullName evidence="11">Molybdopterin-converting factor subunit 2</fullName>
    </alternativeName>
</protein>
<keyword evidence="5" id="KW-0501">Molybdenum cofactor biosynthesis</keyword>
<dbReference type="PANTHER" id="PTHR23404">
    <property type="entry name" value="MOLYBDOPTERIN SYNTHASE RELATED"/>
    <property type="match status" value="1"/>
</dbReference>
<evidence type="ECO:0000256" key="2">
    <source>
        <dbReference type="ARBA" id="ARBA00005426"/>
    </source>
</evidence>
<comment type="pathway">
    <text evidence="1">Cofactor biosynthesis; molybdopterin biosynthesis.</text>
</comment>
<comment type="function">
    <text evidence="6">Converts molybdopterin precursor Z into molybdopterin. This requires the incorporation of two sulfur atoms into precursor Z to generate a dithiolene group. The sulfur is provided by MoaD.</text>
</comment>
<comment type="caution">
    <text evidence="13">The sequence shown here is derived from an EMBL/GenBank/DDBJ whole genome shotgun (WGS) entry which is preliminary data.</text>
</comment>
<evidence type="ECO:0000313" key="13">
    <source>
        <dbReference type="EMBL" id="NHO32457.1"/>
    </source>
</evidence>
<evidence type="ECO:0000256" key="7">
    <source>
        <dbReference type="ARBA" id="ARBA00026066"/>
    </source>
</evidence>
<dbReference type="EMBL" id="WOSW01000011">
    <property type="protein sequence ID" value="NHO32457.1"/>
    <property type="molecule type" value="Genomic_DNA"/>
</dbReference>
<name>A0ABX0K9L3_9PROT</name>
<evidence type="ECO:0000256" key="8">
    <source>
        <dbReference type="ARBA" id="ARBA00029745"/>
    </source>
</evidence>
<dbReference type="Pfam" id="PF02391">
    <property type="entry name" value="MoaE"/>
    <property type="match status" value="1"/>
</dbReference>
<dbReference type="EC" id="2.8.1.12" evidence="3"/>
<accession>A0ABX0K9L3</accession>
<dbReference type="Gene3D" id="3.90.1170.40">
    <property type="entry name" value="Molybdopterin biosynthesis MoaE subunit"/>
    <property type="match status" value="1"/>
</dbReference>
<evidence type="ECO:0000256" key="3">
    <source>
        <dbReference type="ARBA" id="ARBA00011950"/>
    </source>
</evidence>
<dbReference type="InterPro" id="IPR003448">
    <property type="entry name" value="Mopterin_biosynth_MoaE"/>
</dbReference>
<evidence type="ECO:0000256" key="9">
    <source>
        <dbReference type="ARBA" id="ARBA00030407"/>
    </source>
</evidence>
<evidence type="ECO:0000256" key="12">
    <source>
        <dbReference type="ARBA" id="ARBA00049878"/>
    </source>
</evidence>
<evidence type="ECO:0000256" key="6">
    <source>
        <dbReference type="ARBA" id="ARBA00025448"/>
    </source>
</evidence>
<reference evidence="13 14" key="1">
    <citation type="journal article" date="2020" name="Int. J. Syst. Evol. Microbiol.">
        <title>Novel acetic acid bacteria from cider fermentations: Acetobacter conturbans sp. nov. and Acetobacter fallax sp. nov.</title>
        <authorList>
            <person name="Sombolestani A.S."/>
            <person name="Cleenwerck I."/>
            <person name="Cnockaert M."/>
            <person name="Borremans W."/>
            <person name="Wieme A.D."/>
            <person name="De Vuyst L."/>
            <person name="Vandamme P."/>
        </authorList>
    </citation>
    <scope>NUCLEOTIDE SEQUENCE [LARGE SCALE GENOMIC DNA]</scope>
    <source>
        <strain evidence="13 14">LMG 1637</strain>
    </source>
</reference>
<evidence type="ECO:0000256" key="4">
    <source>
        <dbReference type="ARBA" id="ARBA00013858"/>
    </source>
</evidence>
<comment type="subunit">
    <text evidence="7">Heterotetramer of 2 MoaD subunits and 2 MoaE subunits. Also stable as homodimer. The enzyme changes between these two forms during catalysis.</text>
</comment>
<sequence length="157" mass="16935">MAGLHSEAEASLRVLVQESPFDVGTEMACLLAGSIHIGGLGSFLGVVRGGNGLVALSLEHYPGMSEQMLTKLASEAIRRFALCGCTIIHRFGRLLVGEPVVLVLAAAPHRADALDATRFLIDRLKTGAPFWKSEEFSDGRCRWIESRVEDEEAAAGW</sequence>
<dbReference type="SUPFAM" id="SSF54690">
    <property type="entry name" value="Molybdopterin synthase subunit MoaE"/>
    <property type="match status" value="1"/>
</dbReference>